<comment type="caution">
    <text evidence="3">The sequence shown here is derived from an EMBL/GenBank/DDBJ whole genome shotgun (WGS) entry which is preliminary data.</text>
</comment>
<protein>
    <recommendedName>
        <fullName evidence="5">Phospholipase-like</fullName>
    </recommendedName>
</protein>
<dbReference type="Proteomes" id="UP000195402">
    <property type="component" value="Unassembled WGS sequence"/>
</dbReference>
<evidence type="ECO:0000313" key="4">
    <source>
        <dbReference type="Proteomes" id="UP000195402"/>
    </source>
</evidence>
<feature type="coiled-coil region" evidence="1">
    <location>
        <begin position="349"/>
        <end position="376"/>
    </location>
</feature>
<feature type="region of interest" description="Disordered" evidence="2">
    <location>
        <begin position="77"/>
        <end position="104"/>
    </location>
</feature>
<organism evidence="3 4">
    <name type="scientific">Macleaya cordata</name>
    <name type="common">Five-seeded plume-poppy</name>
    <name type="synonym">Bocconia cordata</name>
    <dbReference type="NCBI Taxonomy" id="56857"/>
    <lineage>
        <taxon>Eukaryota</taxon>
        <taxon>Viridiplantae</taxon>
        <taxon>Streptophyta</taxon>
        <taxon>Embryophyta</taxon>
        <taxon>Tracheophyta</taxon>
        <taxon>Spermatophyta</taxon>
        <taxon>Magnoliopsida</taxon>
        <taxon>Ranunculales</taxon>
        <taxon>Papaveraceae</taxon>
        <taxon>Papaveroideae</taxon>
        <taxon>Macleaya</taxon>
    </lineage>
</organism>
<dbReference type="STRING" id="56857.A0A200PQ48"/>
<evidence type="ECO:0000256" key="2">
    <source>
        <dbReference type="SAM" id="MobiDB-lite"/>
    </source>
</evidence>
<dbReference type="EMBL" id="MVGT01004338">
    <property type="protein sequence ID" value="OVA00341.1"/>
    <property type="molecule type" value="Genomic_DNA"/>
</dbReference>
<evidence type="ECO:0000256" key="1">
    <source>
        <dbReference type="SAM" id="Coils"/>
    </source>
</evidence>
<dbReference type="OrthoDB" id="2006454at2759"/>
<reference evidence="3 4" key="1">
    <citation type="journal article" date="2017" name="Mol. Plant">
        <title>The Genome of Medicinal Plant Macleaya cordata Provides New Insights into Benzylisoquinoline Alkaloids Metabolism.</title>
        <authorList>
            <person name="Liu X."/>
            <person name="Liu Y."/>
            <person name="Huang P."/>
            <person name="Ma Y."/>
            <person name="Qing Z."/>
            <person name="Tang Q."/>
            <person name="Cao H."/>
            <person name="Cheng P."/>
            <person name="Zheng Y."/>
            <person name="Yuan Z."/>
            <person name="Zhou Y."/>
            <person name="Liu J."/>
            <person name="Tang Z."/>
            <person name="Zhuo Y."/>
            <person name="Zhang Y."/>
            <person name="Yu L."/>
            <person name="Huang J."/>
            <person name="Yang P."/>
            <person name="Peng Q."/>
            <person name="Zhang J."/>
            <person name="Jiang W."/>
            <person name="Zhang Z."/>
            <person name="Lin K."/>
            <person name="Ro D.K."/>
            <person name="Chen X."/>
            <person name="Xiong X."/>
            <person name="Shang Y."/>
            <person name="Huang S."/>
            <person name="Zeng J."/>
        </authorList>
    </citation>
    <scope>NUCLEOTIDE SEQUENCE [LARGE SCALE GENOMIC DNA]</scope>
    <source>
        <strain evidence="4">cv. BLH2017</strain>
        <tissue evidence="3">Root</tissue>
    </source>
</reference>
<feature type="region of interest" description="Disordered" evidence="2">
    <location>
        <begin position="1"/>
        <end position="46"/>
    </location>
</feature>
<evidence type="ECO:0008006" key="5">
    <source>
        <dbReference type="Google" id="ProtNLM"/>
    </source>
</evidence>
<evidence type="ECO:0000313" key="3">
    <source>
        <dbReference type="EMBL" id="OVA00341.1"/>
    </source>
</evidence>
<dbReference type="AlphaFoldDB" id="A0A200PQ48"/>
<name>A0A200PQ48_MACCD</name>
<accession>A0A200PQ48</accession>
<dbReference type="InParanoid" id="A0A200PQ48"/>
<feature type="region of interest" description="Disordered" evidence="2">
    <location>
        <begin position="183"/>
        <end position="213"/>
    </location>
</feature>
<proteinExistence type="predicted"/>
<feature type="compositionally biased region" description="Polar residues" evidence="2">
    <location>
        <begin position="18"/>
        <end position="46"/>
    </location>
</feature>
<feature type="compositionally biased region" description="Low complexity" evidence="2">
    <location>
        <begin position="184"/>
        <end position="200"/>
    </location>
</feature>
<keyword evidence="1" id="KW-0175">Coiled coil</keyword>
<sequence>MKDGRDEEFVCAAPTVVTDPNPSRGPTSASSRYSLRSTTPSLSTKSFSGEEVRLIESEDFEYMIYLSKFLGREYAKDGNGEVPLKSRSSGKDTRDEGEFIPPQDNKGITIEVNELVEGVTASLTTEDDETIGFAYVDGADSSFCDMRNIDPVRPAKEVLKIPKEPSMMSGAIHGVLPPKELARVSGGVDDPVDDGSASGPNFDDRGDDQGVGNNDCLAETSELVGGFWIDKKFVPLYKKIWCQYGHIATRKVIRTSTVTLVALVADLLEAINMMTTVRCAELTPVMLALWDGQIADAESLQFNVAWLRAHFEEVKKKWEATTLLKASLDSHEQALRLAMDRHKALSTTLETLRAQVSATEDALTMLEAEIAQHNAKVEEGATAREKYLSFIQKTVLEDVV</sequence>
<gene>
    <name evidence="3" type="ORF">BVC80_1183g30</name>
</gene>
<keyword evidence="4" id="KW-1185">Reference proteome</keyword>